<evidence type="ECO:0000313" key="2">
    <source>
        <dbReference type="Proteomes" id="UP000515160"/>
    </source>
</evidence>
<name>A0A6P8XEL2_DROAB</name>
<feature type="region of interest" description="Disordered" evidence="1">
    <location>
        <begin position="55"/>
        <end position="75"/>
    </location>
</feature>
<organism evidence="2 3">
    <name type="scientific">Drosophila albomicans</name>
    <name type="common">Fruit fly</name>
    <dbReference type="NCBI Taxonomy" id="7291"/>
    <lineage>
        <taxon>Eukaryota</taxon>
        <taxon>Metazoa</taxon>
        <taxon>Ecdysozoa</taxon>
        <taxon>Arthropoda</taxon>
        <taxon>Hexapoda</taxon>
        <taxon>Insecta</taxon>
        <taxon>Pterygota</taxon>
        <taxon>Neoptera</taxon>
        <taxon>Endopterygota</taxon>
        <taxon>Diptera</taxon>
        <taxon>Brachycera</taxon>
        <taxon>Muscomorpha</taxon>
        <taxon>Ephydroidea</taxon>
        <taxon>Drosophilidae</taxon>
        <taxon>Drosophila</taxon>
    </lineage>
</organism>
<proteinExistence type="predicted"/>
<dbReference type="AlphaFoldDB" id="A0A6P8XEL2"/>
<dbReference type="OrthoDB" id="7828421at2759"/>
<reference evidence="3" key="1">
    <citation type="submission" date="2025-08" db="UniProtKB">
        <authorList>
            <consortium name="RefSeq"/>
        </authorList>
    </citation>
    <scope>IDENTIFICATION</scope>
    <source>
        <strain evidence="3">15112-1751.03</strain>
        <tissue evidence="3">Whole Adult</tissue>
    </source>
</reference>
<dbReference type="RefSeq" id="XP_034110808.1">
    <property type="nucleotide sequence ID" value="XM_034254917.2"/>
</dbReference>
<dbReference type="Proteomes" id="UP000515160">
    <property type="component" value="Chromosome 3"/>
</dbReference>
<gene>
    <name evidence="3" type="primary">LOC117572235</name>
</gene>
<feature type="compositionally biased region" description="Polar residues" evidence="1">
    <location>
        <begin position="55"/>
        <end position="65"/>
    </location>
</feature>
<keyword evidence="2" id="KW-1185">Reference proteome</keyword>
<evidence type="ECO:0000256" key="1">
    <source>
        <dbReference type="SAM" id="MobiDB-lite"/>
    </source>
</evidence>
<sequence>MILLKLSQFIRLKQLRQTGIFFSYFVRLLFRFTRSTMCLLLLLALCVGMIGARPLTSTEQPSQGRHPNWPGVPDERLADAEVDNAYELFKWQTEPSTSVKNSKVDMGSINRAMTNELQAKLNNA</sequence>
<accession>A0A6P8XEL2</accession>
<protein>
    <submittedName>
        <fullName evidence="3">Uncharacterized protein LOC117572235</fullName>
    </submittedName>
</protein>
<dbReference type="GeneID" id="117572235"/>
<evidence type="ECO:0000313" key="3">
    <source>
        <dbReference type="RefSeq" id="XP_034110808.1"/>
    </source>
</evidence>